<reference evidence="3 4" key="1">
    <citation type="submission" date="2023-09" db="EMBL/GenBank/DDBJ databases">
        <authorList>
            <person name="Wang M."/>
        </authorList>
    </citation>
    <scope>NUCLEOTIDE SEQUENCE [LARGE SCALE GENOMIC DNA]</scope>
    <source>
        <strain evidence="3">GT-2023</strain>
        <tissue evidence="3">Liver</tissue>
    </source>
</reference>
<feature type="signal peptide" evidence="2">
    <location>
        <begin position="1"/>
        <end position="20"/>
    </location>
</feature>
<comment type="caution">
    <text evidence="3">The sequence shown here is derived from an EMBL/GenBank/DDBJ whole genome shotgun (WGS) entry which is preliminary data.</text>
</comment>
<name>A0ABR3MTC2_9TELE</name>
<feature type="region of interest" description="Disordered" evidence="1">
    <location>
        <begin position="36"/>
        <end position="69"/>
    </location>
</feature>
<feature type="chain" id="PRO_5046932762" description="Secreted protein" evidence="2">
    <location>
        <begin position="21"/>
        <end position="69"/>
    </location>
</feature>
<keyword evidence="2" id="KW-0732">Signal</keyword>
<dbReference type="EMBL" id="JAYMGO010000009">
    <property type="protein sequence ID" value="KAL1267864.1"/>
    <property type="molecule type" value="Genomic_DNA"/>
</dbReference>
<organism evidence="3 4">
    <name type="scientific">Cirrhinus molitorella</name>
    <name type="common">mud carp</name>
    <dbReference type="NCBI Taxonomy" id="172907"/>
    <lineage>
        <taxon>Eukaryota</taxon>
        <taxon>Metazoa</taxon>
        <taxon>Chordata</taxon>
        <taxon>Craniata</taxon>
        <taxon>Vertebrata</taxon>
        <taxon>Euteleostomi</taxon>
        <taxon>Actinopterygii</taxon>
        <taxon>Neopterygii</taxon>
        <taxon>Teleostei</taxon>
        <taxon>Ostariophysi</taxon>
        <taxon>Cypriniformes</taxon>
        <taxon>Cyprinidae</taxon>
        <taxon>Labeoninae</taxon>
        <taxon>Labeonini</taxon>
        <taxon>Cirrhinus</taxon>
    </lineage>
</organism>
<accession>A0ABR3MTC2</accession>
<feature type="compositionally biased region" description="Gly residues" evidence="1">
    <location>
        <begin position="42"/>
        <end position="57"/>
    </location>
</feature>
<sequence length="69" mass="6719">MCMLTEQICSLLTLGGVARSVPLGCVSMLAPQATSAMQAGRDGPGSVPGEGGSGLGTGCTSTTTTGRDD</sequence>
<gene>
    <name evidence="3" type="ORF">QQF64_033227</name>
</gene>
<evidence type="ECO:0000313" key="4">
    <source>
        <dbReference type="Proteomes" id="UP001558613"/>
    </source>
</evidence>
<proteinExistence type="predicted"/>
<evidence type="ECO:0000256" key="1">
    <source>
        <dbReference type="SAM" id="MobiDB-lite"/>
    </source>
</evidence>
<dbReference type="Proteomes" id="UP001558613">
    <property type="component" value="Unassembled WGS sequence"/>
</dbReference>
<evidence type="ECO:0000313" key="3">
    <source>
        <dbReference type="EMBL" id="KAL1267864.1"/>
    </source>
</evidence>
<keyword evidence="4" id="KW-1185">Reference proteome</keyword>
<evidence type="ECO:0000256" key="2">
    <source>
        <dbReference type="SAM" id="SignalP"/>
    </source>
</evidence>
<feature type="compositionally biased region" description="Low complexity" evidence="1">
    <location>
        <begin position="58"/>
        <end position="69"/>
    </location>
</feature>
<evidence type="ECO:0008006" key="5">
    <source>
        <dbReference type="Google" id="ProtNLM"/>
    </source>
</evidence>
<protein>
    <recommendedName>
        <fullName evidence="5">Secreted protein</fullName>
    </recommendedName>
</protein>